<feature type="binding site" evidence="8">
    <location>
        <position position="231"/>
    </location>
    <ligand>
        <name>shikimate</name>
        <dbReference type="ChEBI" id="CHEBI:36208"/>
    </ligand>
</feature>
<reference evidence="12 13" key="1">
    <citation type="journal article" date="2015" name="Stand. Genomic Sci.">
        <title>Genomic Encyclopedia of Bacterial and Archaeal Type Strains, Phase III: the genomes of soil and plant-associated and newly described type strains.</title>
        <authorList>
            <person name="Whitman W.B."/>
            <person name="Woyke T."/>
            <person name="Klenk H.P."/>
            <person name="Zhou Y."/>
            <person name="Lilburn T.G."/>
            <person name="Beck B.J."/>
            <person name="De Vos P."/>
            <person name="Vandamme P."/>
            <person name="Eisen J.A."/>
            <person name="Garrity G."/>
            <person name="Hugenholtz P."/>
            <person name="Kyrpides N.C."/>
        </authorList>
    </citation>
    <scope>NUCLEOTIDE SEQUENCE [LARGE SCALE GENOMIC DNA]</scope>
    <source>
        <strain evidence="12 13">CGMCC 1.10822</strain>
    </source>
</reference>
<accession>A0A562R564</accession>
<feature type="binding site" evidence="8">
    <location>
        <position position="95"/>
    </location>
    <ligand>
        <name>shikimate</name>
        <dbReference type="ChEBI" id="CHEBI:36208"/>
    </ligand>
</feature>
<dbReference type="GO" id="GO:0008652">
    <property type="term" value="P:amino acid biosynthetic process"/>
    <property type="evidence" value="ECO:0007669"/>
    <property type="project" value="UniProtKB-KW"/>
</dbReference>
<dbReference type="PANTHER" id="PTHR21089">
    <property type="entry name" value="SHIKIMATE DEHYDROGENASE"/>
    <property type="match status" value="1"/>
</dbReference>
<feature type="binding site" evidence="8">
    <location>
        <begin position="23"/>
        <end position="25"/>
    </location>
    <ligand>
        <name>shikimate</name>
        <dbReference type="ChEBI" id="CHEBI:36208"/>
    </ligand>
</feature>
<evidence type="ECO:0000259" key="10">
    <source>
        <dbReference type="Pfam" id="PF08501"/>
    </source>
</evidence>
<dbReference type="FunFam" id="3.40.50.10860:FF:000006">
    <property type="entry name" value="Shikimate dehydrogenase (NADP(+))"/>
    <property type="match status" value="1"/>
</dbReference>
<dbReference type="SUPFAM" id="SSF51735">
    <property type="entry name" value="NAD(P)-binding Rossmann-fold domains"/>
    <property type="match status" value="1"/>
</dbReference>
<dbReference type="Gene3D" id="3.40.50.720">
    <property type="entry name" value="NAD(P)-binding Rossmann-like Domain"/>
    <property type="match status" value="1"/>
</dbReference>
<protein>
    <recommendedName>
        <fullName evidence="2 8">Shikimate dehydrogenase (NADP(+))</fullName>
        <shortName evidence="8">SDH</shortName>
        <ecNumber evidence="2 8">1.1.1.25</ecNumber>
    </recommendedName>
</protein>
<feature type="domain" description="Quinate/shikimate 5-dehydrogenase/glutamyl-tRNA reductase" evidence="9">
    <location>
        <begin position="126"/>
        <end position="207"/>
    </location>
</feature>
<comment type="function">
    <text evidence="8">Involved in the biosynthesis of the chorismate, which leads to the biosynthesis of aromatic amino acids. Catalyzes the reversible NADPH linked reduction of 3-dehydroshikimate (DHSA) to yield shikimate (SA).</text>
</comment>
<name>A0A562R564_9BURK</name>
<comment type="similarity">
    <text evidence="8">Belongs to the shikimate dehydrogenase family.</text>
</comment>
<keyword evidence="4 8" id="KW-0521">NADP</keyword>
<comment type="catalytic activity">
    <reaction evidence="7 8">
        <text>shikimate + NADP(+) = 3-dehydroshikimate + NADPH + H(+)</text>
        <dbReference type="Rhea" id="RHEA:17737"/>
        <dbReference type="ChEBI" id="CHEBI:15378"/>
        <dbReference type="ChEBI" id="CHEBI:16630"/>
        <dbReference type="ChEBI" id="CHEBI:36208"/>
        <dbReference type="ChEBI" id="CHEBI:57783"/>
        <dbReference type="ChEBI" id="CHEBI:58349"/>
        <dbReference type="EC" id="1.1.1.25"/>
    </reaction>
</comment>
<evidence type="ECO:0000256" key="2">
    <source>
        <dbReference type="ARBA" id="ARBA00012962"/>
    </source>
</evidence>
<dbReference type="Proteomes" id="UP000318431">
    <property type="component" value="Unassembled WGS sequence"/>
</dbReference>
<dbReference type="GO" id="GO:0019632">
    <property type="term" value="P:shikimate metabolic process"/>
    <property type="evidence" value="ECO:0007669"/>
    <property type="project" value="InterPro"/>
</dbReference>
<dbReference type="UniPathway" id="UPA00053">
    <property type="reaction ID" value="UER00087"/>
</dbReference>
<dbReference type="InterPro" id="IPR022893">
    <property type="entry name" value="Shikimate_DH_fam"/>
</dbReference>
<dbReference type="CDD" id="cd01065">
    <property type="entry name" value="NAD_bind_Shikimate_DH"/>
    <property type="match status" value="1"/>
</dbReference>
<dbReference type="InterPro" id="IPR006151">
    <property type="entry name" value="Shikm_DH/Glu-tRNA_Rdtase"/>
</dbReference>
<feature type="binding site" evidence="8">
    <location>
        <begin position="135"/>
        <end position="139"/>
    </location>
    <ligand>
        <name>NADP(+)</name>
        <dbReference type="ChEBI" id="CHEBI:58349"/>
    </ligand>
</feature>
<keyword evidence="5 8" id="KW-0560">Oxidoreductase</keyword>
<dbReference type="InterPro" id="IPR011342">
    <property type="entry name" value="Shikimate_DH"/>
</dbReference>
<dbReference type="GO" id="GO:0009073">
    <property type="term" value="P:aromatic amino acid family biosynthetic process"/>
    <property type="evidence" value="ECO:0007669"/>
    <property type="project" value="UniProtKB-KW"/>
</dbReference>
<evidence type="ECO:0000259" key="9">
    <source>
        <dbReference type="Pfam" id="PF01488"/>
    </source>
</evidence>
<feature type="domain" description="SDH C-terminal" evidence="11">
    <location>
        <begin position="252"/>
        <end position="280"/>
    </location>
</feature>
<evidence type="ECO:0000256" key="1">
    <source>
        <dbReference type="ARBA" id="ARBA00004871"/>
    </source>
</evidence>
<organism evidence="12 13">
    <name type="scientific">Pseudoduganella lurida</name>
    <dbReference type="NCBI Taxonomy" id="1036180"/>
    <lineage>
        <taxon>Bacteria</taxon>
        <taxon>Pseudomonadati</taxon>
        <taxon>Pseudomonadota</taxon>
        <taxon>Betaproteobacteria</taxon>
        <taxon>Burkholderiales</taxon>
        <taxon>Oxalobacteraceae</taxon>
        <taxon>Telluria group</taxon>
        <taxon>Pseudoduganella</taxon>
    </lineage>
</organism>
<dbReference type="HAMAP" id="MF_00222">
    <property type="entry name" value="Shikimate_DH_AroE"/>
    <property type="match status" value="1"/>
</dbReference>
<dbReference type="EMBL" id="VLLB01000005">
    <property type="protein sequence ID" value="TWI64198.1"/>
    <property type="molecule type" value="Genomic_DNA"/>
</dbReference>
<dbReference type="NCBIfam" id="NF001310">
    <property type="entry name" value="PRK00258.1-2"/>
    <property type="match status" value="1"/>
</dbReference>
<evidence type="ECO:0000256" key="6">
    <source>
        <dbReference type="ARBA" id="ARBA00023141"/>
    </source>
</evidence>
<keyword evidence="13" id="KW-1185">Reference proteome</keyword>
<dbReference type="SUPFAM" id="SSF53223">
    <property type="entry name" value="Aminoacid dehydrogenase-like, N-terminal domain"/>
    <property type="match status" value="1"/>
</dbReference>
<comment type="pathway">
    <text evidence="1 8">Metabolic intermediate biosynthesis; chorismate biosynthesis; chorismate from D-erythrose 4-phosphate and phosphoenolpyruvate: step 4/7.</text>
</comment>
<feature type="active site" description="Proton acceptor" evidence="8">
    <location>
        <position position="74"/>
    </location>
</feature>
<comment type="caution">
    <text evidence="8">Lacks conserved residue(s) required for the propagation of feature annotation.</text>
</comment>
<evidence type="ECO:0000256" key="4">
    <source>
        <dbReference type="ARBA" id="ARBA00022857"/>
    </source>
</evidence>
<dbReference type="GO" id="GO:0009423">
    <property type="term" value="P:chorismate biosynthetic process"/>
    <property type="evidence" value="ECO:0007669"/>
    <property type="project" value="UniProtKB-UniRule"/>
</dbReference>
<evidence type="ECO:0000313" key="12">
    <source>
        <dbReference type="EMBL" id="TWI64198.1"/>
    </source>
</evidence>
<dbReference type="AlphaFoldDB" id="A0A562R564"/>
<dbReference type="GO" id="GO:0005829">
    <property type="term" value="C:cytosol"/>
    <property type="evidence" value="ECO:0007669"/>
    <property type="project" value="TreeGrafter"/>
</dbReference>
<dbReference type="PANTHER" id="PTHR21089:SF1">
    <property type="entry name" value="BIFUNCTIONAL 3-DEHYDROQUINATE DEHYDRATASE_SHIKIMATE DEHYDROGENASE, CHLOROPLASTIC"/>
    <property type="match status" value="1"/>
</dbReference>
<feature type="binding site" evidence="8">
    <location>
        <position position="70"/>
    </location>
    <ligand>
        <name>shikimate</name>
        <dbReference type="ChEBI" id="CHEBI:36208"/>
    </ligand>
</feature>
<feature type="domain" description="Shikimate dehydrogenase substrate binding N-terminal" evidence="10">
    <location>
        <begin position="15"/>
        <end position="97"/>
    </location>
</feature>
<sequence>MSLIDQDGMTDRYCVFGNPIAHSKSPDIHAAFAAQTGQALTYERRLAPIDGFAAAVHAFIAEGGKGANVTVPFKLEAFRLANALTVRAQAAGAVNTLLFDGHGITGDNTDGAGLVNDITVNAGVPIAGRRVLLLGAGGAARGAVLPILEHRPATLVIANRTLATAEALAQQFAQLGGAGAGSCRIAACGFAAIEGEFDIVINATSASLQAELPPIPTSVFHPGTLALDMMYGKEPTVFLQFAASHGAATRDGLGMLVEQAAEAFHGWRGVRPETAAVLQQFRT</sequence>
<comment type="caution">
    <text evidence="12">The sequence shown here is derived from an EMBL/GenBank/DDBJ whole genome shotgun (WGS) entry which is preliminary data.</text>
</comment>
<dbReference type="InterPro" id="IPR036291">
    <property type="entry name" value="NAD(P)-bd_dom_sf"/>
</dbReference>
<dbReference type="GO" id="GO:0004764">
    <property type="term" value="F:shikimate 3-dehydrogenase (NADP+) activity"/>
    <property type="evidence" value="ECO:0007669"/>
    <property type="project" value="UniProtKB-UniRule"/>
</dbReference>
<feature type="binding site" evidence="8">
    <location>
        <position position="110"/>
    </location>
    <ligand>
        <name>shikimate</name>
        <dbReference type="ChEBI" id="CHEBI:36208"/>
    </ligand>
</feature>
<dbReference type="Pfam" id="PF08501">
    <property type="entry name" value="Shikimate_dh_N"/>
    <property type="match status" value="1"/>
</dbReference>
<feature type="binding site" evidence="8">
    <location>
        <position position="252"/>
    </location>
    <ligand>
        <name>NADP(+)</name>
        <dbReference type="ChEBI" id="CHEBI:58349"/>
    </ligand>
</feature>
<dbReference type="Pfam" id="PF01488">
    <property type="entry name" value="Shikimate_DH"/>
    <property type="match status" value="1"/>
</dbReference>
<keyword evidence="6 8" id="KW-0057">Aromatic amino acid biosynthesis</keyword>
<comment type="subunit">
    <text evidence="8">Homodimer.</text>
</comment>
<dbReference type="Pfam" id="PF18317">
    <property type="entry name" value="SDH_C"/>
    <property type="match status" value="1"/>
</dbReference>
<feature type="binding site" evidence="8">
    <location>
        <position position="229"/>
    </location>
    <ligand>
        <name>NADP(+)</name>
        <dbReference type="ChEBI" id="CHEBI:58349"/>
    </ligand>
</feature>
<evidence type="ECO:0000256" key="3">
    <source>
        <dbReference type="ARBA" id="ARBA00022605"/>
    </source>
</evidence>
<keyword evidence="3 8" id="KW-0028">Amino-acid biosynthesis</keyword>
<evidence type="ECO:0000256" key="5">
    <source>
        <dbReference type="ARBA" id="ARBA00023002"/>
    </source>
</evidence>
<dbReference type="GO" id="GO:0050661">
    <property type="term" value="F:NADP binding"/>
    <property type="evidence" value="ECO:0007669"/>
    <property type="project" value="InterPro"/>
</dbReference>
<feature type="binding site" evidence="8">
    <location>
        <position position="259"/>
    </location>
    <ligand>
        <name>shikimate</name>
        <dbReference type="ChEBI" id="CHEBI:36208"/>
    </ligand>
</feature>
<dbReference type="InterPro" id="IPR046346">
    <property type="entry name" value="Aminoacid_DH-like_N_sf"/>
</dbReference>
<gene>
    <name evidence="8" type="primary">aroE</name>
    <name evidence="12" type="ORF">IP91_02964</name>
</gene>
<dbReference type="Gene3D" id="3.40.50.10860">
    <property type="entry name" value="Leucine Dehydrogenase, chain A, domain 1"/>
    <property type="match status" value="1"/>
</dbReference>
<evidence type="ECO:0000256" key="7">
    <source>
        <dbReference type="ARBA" id="ARBA00049442"/>
    </source>
</evidence>
<dbReference type="InterPro" id="IPR041121">
    <property type="entry name" value="SDH_C"/>
</dbReference>
<proteinExistence type="inferred from homology"/>
<evidence type="ECO:0000313" key="13">
    <source>
        <dbReference type="Proteomes" id="UP000318431"/>
    </source>
</evidence>
<evidence type="ECO:0000256" key="8">
    <source>
        <dbReference type="HAMAP-Rule" id="MF_00222"/>
    </source>
</evidence>
<dbReference type="InterPro" id="IPR013708">
    <property type="entry name" value="Shikimate_DH-bd_N"/>
</dbReference>
<dbReference type="NCBIfam" id="TIGR00507">
    <property type="entry name" value="aroE"/>
    <property type="match status" value="1"/>
</dbReference>
<evidence type="ECO:0000259" key="11">
    <source>
        <dbReference type="Pfam" id="PF18317"/>
    </source>
</evidence>
<dbReference type="EC" id="1.1.1.25" evidence="2 8"/>